<dbReference type="Pfam" id="PF05368">
    <property type="entry name" value="NmrA"/>
    <property type="match status" value="1"/>
</dbReference>
<dbReference type="Gene3D" id="3.40.50.720">
    <property type="entry name" value="NAD(P)-binding Rossmann-like Domain"/>
    <property type="match status" value="1"/>
</dbReference>
<dbReference type="CDD" id="cd05259">
    <property type="entry name" value="PCBER_SDR_a"/>
    <property type="match status" value="1"/>
</dbReference>
<dbReference type="AlphaFoldDB" id="A0A395NYY4"/>
<dbReference type="OrthoDB" id="9984533at2759"/>
<evidence type="ECO:0000256" key="1">
    <source>
        <dbReference type="ARBA" id="ARBA00022857"/>
    </source>
</evidence>
<dbReference type="GO" id="GO:0016491">
    <property type="term" value="F:oxidoreductase activity"/>
    <property type="evidence" value="ECO:0007669"/>
    <property type="project" value="UniProtKB-KW"/>
</dbReference>
<dbReference type="EMBL" id="PXOA01000058">
    <property type="protein sequence ID" value="RFU81274.1"/>
    <property type="molecule type" value="Genomic_DNA"/>
</dbReference>
<comment type="caution">
    <text evidence="4">The sequence shown here is derived from an EMBL/GenBank/DDBJ whole genome shotgun (WGS) entry which is preliminary data.</text>
</comment>
<keyword evidence="5" id="KW-1185">Reference proteome</keyword>
<protein>
    <submittedName>
        <fullName evidence="4">Isoflavone reductase family</fullName>
    </submittedName>
</protein>
<dbReference type="InterPro" id="IPR036291">
    <property type="entry name" value="NAD(P)-bd_dom_sf"/>
</dbReference>
<reference evidence="4 5" key="1">
    <citation type="journal article" date="2018" name="PLoS Pathog.">
        <title>Evolution of structural diversity of trichothecenes, a family of toxins produced by plant pathogenic and entomopathogenic fungi.</title>
        <authorList>
            <person name="Proctor R.H."/>
            <person name="McCormick S.P."/>
            <person name="Kim H.S."/>
            <person name="Cardoza R.E."/>
            <person name="Stanley A.M."/>
            <person name="Lindo L."/>
            <person name="Kelly A."/>
            <person name="Brown D.W."/>
            <person name="Lee T."/>
            <person name="Vaughan M.M."/>
            <person name="Alexander N.J."/>
            <person name="Busman M."/>
            <person name="Gutierrez S."/>
        </authorList>
    </citation>
    <scope>NUCLEOTIDE SEQUENCE [LARGE SCALE GENOMIC DNA]</scope>
    <source>
        <strain evidence="4 5">IBT 40837</strain>
    </source>
</reference>
<evidence type="ECO:0000313" key="4">
    <source>
        <dbReference type="EMBL" id="RFU81274.1"/>
    </source>
</evidence>
<keyword evidence="2" id="KW-0560">Oxidoreductase</keyword>
<dbReference type="PANTHER" id="PTHR47706">
    <property type="entry name" value="NMRA-LIKE FAMILY PROTEIN"/>
    <property type="match status" value="1"/>
</dbReference>
<dbReference type="InterPro" id="IPR008030">
    <property type="entry name" value="NmrA-like"/>
</dbReference>
<dbReference type="SUPFAM" id="SSF51735">
    <property type="entry name" value="NAD(P)-binding Rossmann-fold domains"/>
    <property type="match status" value="1"/>
</dbReference>
<evidence type="ECO:0000259" key="3">
    <source>
        <dbReference type="Pfam" id="PF05368"/>
    </source>
</evidence>
<feature type="domain" description="NmrA-like" evidence="3">
    <location>
        <begin position="7"/>
        <end position="160"/>
    </location>
</feature>
<dbReference type="STRING" id="490622.A0A395NYY4"/>
<name>A0A395NYY4_TRIAR</name>
<keyword evidence="1" id="KW-0521">NADP</keyword>
<dbReference type="PANTHER" id="PTHR47706:SF9">
    <property type="entry name" value="NMRA-LIKE DOMAIN-CONTAINING PROTEIN-RELATED"/>
    <property type="match status" value="1"/>
</dbReference>
<evidence type="ECO:0000313" key="5">
    <source>
        <dbReference type="Proteomes" id="UP000266272"/>
    </source>
</evidence>
<dbReference type="InterPro" id="IPR045312">
    <property type="entry name" value="PCBER-like"/>
</dbReference>
<gene>
    <name evidence="4" type="ORF">TARUN_929</name>
</gene>
<dbReference type="Proteomes" id="UP000266272">
    <property type="component" value="Unassembled WGS sequence"/>
</dbReference>
<sequence length="339" mass="37065">MSDQQIQNVLVLGATGSAGPAIVEALKTHPQNFNISIVTRPSSLQNTRAIFPDESIKIFAVDYSSPQLSPEIFKQAFENQHAIISATATFTVTQQLAIIDAALASGSIQRFIPSEFGVDSSEVELLKENLPIVLLKTEVVNYLKQHEDKISWSAICCGLFFDWGFTYPGLFAWDLPARTAIIFDGGDIEYEATTIKQLGRSVANSISSTPSPGFFDGTGKGQPMFELTKNKYVYVHSFAPTQNAVLSLLEAEVGENFTVTHVKGKEYAGEAKRRAEKSTPNFVPSRNSDYADGVTELVTAAMYGGQLNQFGKKKGLWNLALDLPEENLENIVKTIVKGV</sequence>
<dbReference type="InterPro" id="IPR051609">
    <property type="entry name" value="NmrA/Isoflavone_reductase-like"/>
</dbReference>
<proteinExistence type="predicted"/>
<accession>A0A395NYY4</accession>
<evidence type="ECO:0000256" key="2">
    <source>
        <dbReference type="ARBA" id="ARBA00023002"/>
    </source>
</evidence>
<organism evidence="4 5">
    <name type="scientific">Trichoderma arundinaceum</name>
    <dbReference type="NCBI Taxonomy" id="490622"/>
    <lineage>
        <taxon>Eukaryota</taxon>
        <taxon>Fungi</taxon>
        <taxon>Dikarya</taxon>
        <taxon>Ascomycota</taxon>
        <taxon>Pezizomycotina</taxon>
        <taxon>Sordariomycetes</taxon>
        <taxon>Hypocreomycetidae</taxon>
        <taxon>Hypocreales</taxon>
        <taxon>Hypocreaceae</taxon>
        <taxon>Trichoderma</taxon>
    </lineage>
</organism>